<dbReference type="EMBL" id="BLPF01000001">
    <property type="protein sequence ID" value="GFJ76085.1"/>
    <property type="molecule type" value="Genomic_DNA"/>
</dbReference>
<comment type="caution">
    <text evidence="6">The sequence shown here is derived from an EMBL/GenBank/DDBJ whole genome shotgun (WGS) entry which is preliminary data.</text>
</comment>
<dbReference type="PROSITE" id="PS50977">
    <property type="entry name" value="HTH_TETR_2"/>
    <property type="match status" value="1"/>
</dbReference>
<sequence>MVDTQDTASRARTRQAIIDAAIAVLGKNLSAPLGEVATAAEVGRTTLHRYYPERSDLIKAIKAESVLRLRQATERARLDEGTGAEALRRLCEEYFDLGNVLSLIFSEHQFLTEADWCEFGTSEDLFRVTVERGHRDGSIDPELPVSWLESVLWSQLYAAWSYAAESGESRHQVLRLTVRTLAGAIAPREA</sequence>
<dbReference type="InterPro" id="IPR001647">
    <property type="entry name" value="HTH_TetR"/>
</dbReference>
<dbReference type="InterPro" id="IPR050109">
    <property type="entry name" value="HTH-type_TetR-like_transc_reg"/>
</dbReference>
<dbReference type="Gene3D" id="1.10.357.10">
    <property type="entry name" value="Tetracycline Repressor, domain 2"/>
    <property type="match status" value="1"/>
</dbReference>
<accession>A0A6V8K5K3</accession>
<feature type="domain" description="HTH tetR-type" evidence="5">
    <location>
        <begin position="11"/>
        <end position="69"/>
    </location>
</feature>
<reference evidence="6 7" key="1">
    <citation type="submission" date="2020-03" db="EMBL/GenBank/DDBJ databases">
        <title>Whole genome shotgun sequence of Phytohabitans houttuyneae NBRC 108639.</title>
        <authorList>
            <person name="Komaki H."/>
            <person name="Tamura T."/>
        </authorList>
    </citation>
    <scope>NUCLEOTIDE SEQUENCE [LARGE SCALE GENOMIC DNA]</scope>
    <source>
        <strain evidence="6 7">NBRC 108639</strain>
    </source>
</reference>
<protein>
    <submittedName>
        <fullName evidence="6">TetR family transcriptional regulator</fullName>
    </submittedName>
</protein>
<name>A0A6V8K5K3_9ACTN</name>
<proteinExistence type="predicted"/>
<dbReference type="AlphaFoldDB" id="A0A6V8K5K3"/>
<evidence type="ECO:0000256" key="1">
    <source>
        <dbReference type="ARBA" id="ARBA00023015"/>
    </source>
</evidence>
<evidence type="ECO:0000259" key="5">
    <source>
        <dbReference type="PROSITE" id="PS50977"/>
    </source>
</evidence>
<evidence type="ECO:0000256" key="3">
    <source>
        <dbReference type="ARBA" id="ARBA00023163"/>
    </source>
</evidence>
<gene>
    <name evidence="6" type="ORF">Phou_002650</name>
</gene>
<dbReference type="Proteomes" id="UP000482800">
    <property type="component" value="Unassembled WGS sequence"/>
</dbReference>
<organism evidence="6 7">
    <name type="scientific">Phytohabitans houttuyneae</name>
    <dbReference type="NCBI Taxonomy" id="1076126"/>
    <lineage>
        <taxon>Bacteria</taxon>
        <taxon>Bacillati</taxon>
        <taxon>Actinomycetota</taxon>
        <taxon>Actinomycetes</taxon>
        <taxon>Micromonosporales</taxon>
        <taxon>Micromonosporaceae</taxon>
    </lineage>
</organism>
<keyword evidence="3" id="KW-0804">Transcription</keyword>
<keyword evidence="2 4" id="KW-0238">DNA-binding</keyword>
<keyword evidence="1" id="KW-0805">Transcription regulation</keyword>
<dbReference type="PANTHER" id="PTHR30055">
    <property type="entry name" value="HTH-TYPE TRANSCRIPTIONAL REGULATOR RUTR"/>
    <property type="match status" value="1"/>
</dbReference>
<evidence type="ECO:0000256" key="2">
    <source>
        <dbReference type="ARBA" id="ARBA00023125"/>
    </source>
</evidence>
<evidence type="ECO:0000313" key="7">
    <source>
        <dbReference type="Proteomes" id="UP000482800"/>
    </source>
</evidence>
<dbReference type="GO" id="GO:0000976">
    <property type="term" value="F:transcription cis-regulatory region binding"/>
    <property type="evidence" value="ECO:0007669"/>
    <property type="project" value="TreeGrafter"/>
</dbReference>
<dbReference type="SUPFAM" id="SSF46689">
    <property type="entry name" value="Homeodomain-like"/>
    <property type="match status" value="1"/>
</dbReference>
<feature type="DNA-binding region" description="H-T-H motif" evidence="4">
    <location>
        <begin position="32"/>
        <end position="51"/>
    </location>
</feature>
<evidence type="ECO:0000313" key="6">
    <source>
        <dbReference type="EMBL" id="GFJ76085.1"/>
    </source>
</evidence>
<keyword evidence="7" id="KW-1185">Reference proteome</keyword>
<dbReference type="RefSeq" id="WP_246273120.1">
    <property type="nucleotide sequence ID" value="NZ_BAABGO010000003.1"/>
</dbReference>
<dbReference type="InterPro" id="IPR009057">
    <property type="entry name" value="Homeodomain-like_sf"/>
</dbReference>
<reference evidence="6 7" key="2">
    <citation type="submission" date="2020-03" db="EMBL/GenBank/DDBJ databases">
        <authorList>
            <person name="Ichikawa N."/>
            <person name="Kimura A."/>
            <person name="Kitahashi Y."/>
            <person name="Uohara A."/>
        </authorList>
    </citation>
    <scope>NUCLEOTIDE SEQUENCE [LARGE SCALE GENOMIC DNA]</scope>
    <source>
        <strain evidence="6 7">NBRC 108639</strain>
    </source>
</reference>
<dbReference type="PANTHER" id="PTHR30055:SF234">
    <property type="entry name" value="HTH-TYPE TRANSCRIPTIONAL REGULATOR BETI"/>
    <property type="match status" value="1"/>
</dbReference>
<dbReference type="GO" id="GO:0003700">
    <property type="term" value="F:DNA-binding transcription factor activity"/>
    <property type="evidence" value="ECO:0007669"/>
    <property type="project" value="TreeGrafter"/>
</dbReference>
<evidence type="ECO:0000256" key="4">
    <source>
        <dbReference type="PROSITE-ProRule" id="PRU00335"/>
    </source>
</evidence>